<comment type="caution">
    <text evidence="2">The sequence shown here is derived from an EMBL/GenBank/DDBJ whole genome shotgun (WGS) entry which is preliminary data.</text>
</comment>
<dbReference type="AlphaFoldDB" id="A0A843VG67"/>
<dbReference type="EMBL" id="NMUH01001474">
    <property type="protein sequence ID" value="MQL92680.1"/>
    <property type="molecule type" value="Genomic_DNA"/>
</dbReference>
<organism evidence="2 3">
    <name type="scientific">Colocasia esculenta</name>
    <name type="common">Wild taro</name>
    <name type="synonym">Arum esculentum</name>
    <dbReference type="NCBI Taxonomy" id="4460"/>
    <lineage>
        <taxon>Eukaryota</taxon>
        <taxon>Viridiplantae</taxon>
        <taxon>Streptophyta</taxon>
        <taxon>Embryophyta</taxon>
        <taxon>Tracheophyta</taxon>
        <taxon>Spermatophyta</taxon>
        <taxon>Magnoliopsida</taxon>
        <taxon>Liliopsida</taxon>
        <taxon>Araceae</taxon>
        <taxon>Aroideae</taxon>
        <taxon>Colocasieae</taxon>
        <taxon>Colocasia</taxon>
    </lineage>
</organism>
<evidence type="ECO:0000313" key="3">
    <source>
        <dbReference type="Proteomes" id="UP000652761"/>
    </source>
</evidence>
<dbReference type="OrthoDB" id="1920561at2759"/>
<dbReference type="Proteomes" id="UP000652761">
    <property type="component" value="Unassembled WGS sequence"/>
</dbReference>
<sequence>PQEIAREGMGEQTQRGNIQTMATWRSGKRSMVTKSVPGASIEAVPAPESKEQQDSVNKELEKKPANGLSHDLKHSSDPVGVSRSRSLFQRRLRHWDVPKEQFGEKIKEKSMSKDLRQKEERVSDMQRRDENQAQPDDVSGDMTNIMNWQLMHLPPGEGQYLQNTSLQQRIPLLAKNFQKP</sequence>
<feature type="compositionally biased region" description="Basic and acidic residues" evidence="1">
    <location>
        <begin position="48"/>
        <end position="76"/>
    </location>
</feature>
<evidence type="ECO:0000313" key="2">
    <source>
        <dbReference type="EMBL" id="MQL92680.1"/>
    </source>
</evidence>
<feature type="region of interest" description="Disordered" evidence="1">
    <location>
        <begin position="1"/>
        <end position="143"/>
    </location>
</feature>
<feature type="non-terminal residue" evidence="2">
    <location>
        <position position="180"/>
    </location>
</feature>
<name>A0A843VG67_COLES</name>
<feature type="compositionally biased region" description="Basic and acidic residues" evidence="1">
    <location>
        <begin position="94"/>
        <end position="131"/>
    </location>
</feature>
<protein>
    <submittedName>
        <fullName evidence="2">Uncharacterized protein</fullName>
    </submittedName>
</protein>
<accession>A0A843VG67</accession>
<evidence type="ECO:0000256" key="1">
    <source>
        <dbReference type="SAM" id="MobiDB-lite"/>
    </source>
</evidence>
<keyword evidence="3" id="KW-1185">Reference proteome</keyword>
<reference evidence="2" key="1">
    <citation type="submission" date="2017-07" db="EMBL/GenBank/DDBJ databases">
        <title>Taro Niue Genome Assembly and Annotation.</title>
        <authorList>
            <person name="Atibalentja N."/>
            <person name="Keating K."/>
            <person name="Fields C.J."/>
        </authorList>
    </citation>
    <scope>NUCLEOTIDE SEQUENCE</scope>
    <source>
        <strain evidence="2">Niue_2</strain>
        <tissue evidence="2">Leaf</tissue>
    </source>
</reference>
<gene>
    <name evidence="2" type="ORF">Taro_025314</name>
</gene>
<feature type="compositionally biased region" description="Polar residues" evidence="1">
    <location>
        <begin position="11"/>
        <end position="23"/>
    </location>
</feature>
<proteinExistence type="predicted"/>